<sequence length="291" mass="29259">MRRRIVLPLVAAVVFAALIVASGGLFEPDDSTPGDLAVGGQKGSSPLITGHVHGIARHPDRGDVYVATHDGLFVITGSAPPRFVGPAIDLMGFTITKSGDLLASGHPGVGTDLPQPVGLIESVDGGKSWAVRSRGGQSDFHALSASAGGVVGYDGTLRASDDGSSWRTLSSPPEVMSLGASPDGVHLLAATGAGLQSSSTAGKAWALVPGAPALVLVDWADDNQVVGADRAGAVFSSGDAGRTWERVPAKALGPPQALSASIQDGRVEILAVTHAAILRSSDGGSAFTPLG</sequence>
<dbReference type="NCBIfam" id="NF045728">
    <property type="entry name" value="glycosyl_F510_1955"/>
    <property type="match status" value="1"/>
</dbReference>
<reference evidence="1 2" key="1">
    <citation type="journal article" date="2013" name="ISME J.">
        <title>A metabolic model for members of the genus Tetrasphaera involved in enhanced biological phosphorus removal.</title>
        <authorList>
            <person name="Kristiansen R."/>
            <person name="Nguyen H.T.T."/>
            <person name="Saunders A.M."/>
            <person name="Nielsen J.L."/>
            <person name="Wimmer R."/>
            <person name="Le V.Q."/>
            <person name="McIlroy S.J."/>
            <person name="Petrovski S."/>
            <person name="Seviour R.J."/>
            <person name="Calteau A."/>
            <person name="Nielsen K.L."/>
            <person name="Nielsen P.H."/>
        </authorList>
    </citation>
    <scope>NUCLEOTIDE SEQUENCE [LARGE SCALE GENOMIC DNA]</scope>
    <source>
        <strain evidence="1 2">Lp2</strain>
    </source>
</reference>
<dbReference type="InterPro" id="IPR015943">
    <property type="entry name" value="WD40/YVTN_repeat-like_dom_sf"/>
</dbReference>
<dbReference type="AlphaFoldDB" id="N0E538"/>
<protein>
    <submittedName>
        <fullName evidence="1">BNR/Asp-box repeat domain protein</fullName>
    </submittedName>
</protein>
<name>N0E538_9MICO</name>
<evidence type="ECO:0000313" key="1">
    <source>
        <dbReference type="EMBL" id="CCH70259.1"/>
    </source>
</evidence>
<dbReference type="InterPro" id="IPR054817">
    <property type="entry name" value="Glycosyl_F510_1955-like"/>
</dbReference>
<dbReference type="eggNOG" id="COG4447">
    <property type="taxonomic scope" value="Bacteria"/>
</dbReference>
<dbReference type="STRING" id="1193181.BN10_540038"/>
<gene>
    <name evidence="1" type="ORF">BN10_540038</name>
</gene>
<dbReference type="Proteomes" id="UP000013167">
    <property type="component" value="Unassembled WGS sequence"/>
</dbReference>
<dbReference type="RefSeq" id="WP_010850110.1">
    <property type="nucleotide sequence ID" value="NZ_HF570956.1"/>
</dbReference>
<comment type="caution">
    <text evidence="1">The sequence shown here is derived from an EMBL/GenBank/DDBJ whole genome shotgun (WGS) entry which is preliminary data.</text>
</comment>
<organism evidence="1 2">
    <name type="scientific">Phycicoccus elongatus Lp2</name>
    <dbReference type="NCBI Taxonomy" id="1193181"/>
    <lineage>
        <taxon>Bacteria</taxon>
        <taxon>Bacillati</taxon>
        <taxon>Actinomycetota</taxon>
        <taxon>Actinomycetes</taxon>
        <taxon>Micrococcales</taxon>
        <taxon>Intrasporangiaceae</taxon>
        <taxon>Phycicoccus</taxon>
    </lineage>
</organism>
<dbReference type="SUPFAM" id="SSF110296">
    <property type="entry name" value="Oligoxyloglucan reducing end-specific cellobiohydrolase"/>
    <property type="match status" value="1"/>
</dbReference>
<dbReference type="Gene3D" id="2.130.10.10">
    <property type="entry name" value="YVTN repeat-like/Quinoprotein amine dehydrogenase"/>
    <property type="match status" value="1"/>
</dbReference>
<proteinExistence type="predicted"/>
<accession>N0E538</accession>
<keyword evidence="2" id="KW-1185">Reference proteome</keyword>
<dbReference type="EMBL" id="CAIZ01000124">
    <property type="protein sequence ID" value="CCH70259.1"/>
    <property type="molecule type" value="Genomic_DNA"/>
</dbReference>
<evidence type="ECO:0000313" key="2">
    <source>
        <dbReference type="Proteomes" id="UP000013167"/>
    </source>
</evidence>
<dbReference type="HOGENOM" id="CLU_070024_2_0_11"/>